<dbReference type="OrthoDB" id="5920062at2759"/>
<proteinExistence type="predicted"/>
<accession>A0A3N0Y541</accession>
<organism evidence="2 3">
    <name type="scientific">Anabarilius grahami</name>
    <name type="common">Kanglang fish</name>
    <name type="synonym">Barilius grahami</name>
    <dbReference type="NCBI Taxonomy" id="495550"/>
    <lineage>
        <taxon>Eukaryota</taxon>
        <taxon>Metazoa</taxon>
        <taxon>Chordata</taxon>
        <taxon>Craniata</taxon>
        <taxon>Vertebrata</taxon>
        <taxon>Euteleostomi</taxon>
        <taxon>Actinopterygii</taxon>
        <taxon>Neopterygii</taxon>
        <taxon>Teleostei</taxon>
        <taxon>Ostariophysi</taxon>
        <taxon>Cypriniformes</taxon>
        <taxon>Xenocyprididae</taxon>
        <taxon>Xenocypridinae</taxon>
        <taxon>Xenocypridinae incertae sedis</taxon>
        <taxon>Anabarilius</taxon>
    </lineage>
</organism>
<evidence type="ECO:0000313" key="3">
    <source>
        <dbReference type="Proteomes" id="UP000281406"/>
    </source>
</evidence>
<dbReference type="EMBL" id="RJVU01051648">
    <property type="protein sequence ID" value="ROL41326.1"/>
    <property type="molecule type" value="Genomic_DNA"/>
</dbReference>
<sequence>MDGLLRNCATGCRVDEAFTMDDLVDSISADTSGLRCGRVQLRIVFITPAELYDVQQDLPEQEENFFVGVPHSTPQKHRAEEPTATFKVPLSVQLTSPLRSSKPAVALAPTWTMQSSLLSIPQTPALCQIQAPPPPPQVALQASLDKPEVGRRGSGL</sequence>
<reference evidence="2 3" key="1">
    <citation type="submission" date="2018-10" db="EMBL/GenBank/DDBJ databases">
        <title>Genome assembly for a Yunnan-Guizhou Plateau 3E fish, Anabarilius grahami (Regan), and its evolutionary and genetic applications.</title>
        <authorList>
            <person name="Jiang W."/>
        </authorList>
    </citation>
    <scope>NUCLEOTIDE SEQUENCE [LARGE SCALE GENOMIC DNA]</scope>
    <source>
        <strain evidence="2">AG-KIZ</strain>
        <tissue evidence="2">Muscle</tissue>
    </source>
</reference>
<protein>
    <submittedName>
        <fullName evidence="2">Uncharacterized protein</fullName>
    </submittedName>
</protein>
<evidence type="ECO:0000313" key="2">
    <source>
        <dbReference type="EMBL" id="ROL41326.1"/>
    </source>
</evidence>
<dbReference type="Proteomes" id="UP000281406">
    <property type="component" value="Unassembled WGS sequence"/>
</dbReference>
<name>A0A3N0Y541_ANAGA</name>
<evidence type="ECO:0000256" key="1">
    <source>
        <dbReference type="SAM" id="MobiDB-lite"/>
    </source>
</evidence>
<gene>
    <name evidence="2" type="ORF">DPX16_6724</name>
</gene>
<comment type="caution">
    <text evidence="2">The sequence shown here is derived from an EMBL/GenBank/DDBJ whole genome shotgun (WGS) entry which is preliminary data.</text>
</comment>
<dbReference type="AlphaFoldDB" id="A0A3N0Y541"/>
<feature type="region of interest" description="Disordered" evidence="1">
    <location>
        <begin position="127"/>
        <end position="156"/>
    </location>
</feature>
<feature type="compositionally biased region" description="Basic and acidic residues" evidence="1">
    <location>
        <begin position="145"/>
        <end position="156"/>
    </location>
</feature>
<keyword evidence="3" id="KW-1185">Reference proteome</keyword>